<feature type="domain" description="GAF" evidence="1">
    <location>
        <begin position="6"/>
        <end position="136"/>
    </location>
</feature>
<dbReference type="Gene3D" id="3.30.450.40">
    <property type="match status" value="1"/>
</dbReference>
<evidence type="ECO:0000259" key="2">
    <source>
        <dbReference type="Pfam" id="PF15915"/>
    </source>
</evidence>
<dbReference type="InterPro" id="IPR029016">
    <property type="entry name" value="GAF-like_dom_sf"/>
</dbReference>
<dbReference type="Pfam" id="PF13185">
    <property type="entry name" value="GAF_2"/>
    <property type="match status" value="1"/>
</dbReference>
<sequence length="199" mass="21494">IESVVCRQLADDGPYGLAWIGDREHAAEGVTVRAGAGAFDPAEGIDGVLAAPGSTADRAAEHRELRVVNDVLDRGEFDDWQRAALDRGYHAVASIPLVYEDAMYGVLSVYADRTGVFGDLERAVLSELGDMIAYAINAAESKRALVGRTVTRIEFDVSDTEMPFVELARELGCSLVVENFVYRSDGGVRRFLSLRGAAP</sequence>
<dbReference type="SUPFAM" id="SSF55781">
    <property type="entry name" value="GAF domain-like"/>
    <property type="match status" value="1"/>
</dbReference>
<keyword evidence="4" id="KW-1185">Reference proteome</keyword>
<dbReference type="Pfam" id="PF15915">
    <property type="entry name" value="BAT"/>
    <property type="match status" value="1"/>
</dbReference>
<proteinExistence type="predicted"/>
<feature type="non-terminal residue" evidence="3">
    <location>
        <position position="199"/>
    </location>
</feature>
<evidence type="ECO:0000313" key="3">
    <source>
        <dbReference type="EMBL" id="MFD1525284.1"/>
    </source>
</evidence>
<protein>
    <submittedName>
        <fullName evidence="3">GAF domain-containing protein</fullName>
    </submittedName>
</protein>
<name>A0ABD6B332_9EURY</name>
<organism evidence="3 4">
    <name type="scientific">Halolamina salina</name>
    <dbReference type="NCBI Taxonomy" id="1220023"/>
    <lineage>
        <taxon>Archaea</taxon>
        <taxon>Methanobacteriati</taxon>
        <taxon>Methanobacteriota</taxon>
        <taxon>Stenosarchaea group</taxon>
        <taxon>Halobacteria</taxon>
        <taxon>Halobacteriales</taxon>
        <taxon>Haloferacaceae</taxon>
    </lineage>
</organism>
<dbReference type="Proteomes" id="UP001597111">
    <property type="component" value="Unassembled WGS sequence"/>
</dbReference>
<reference evidence="3 4" key="1">
    <citation type="journal article" date="2019" name="Int. J. Syst. Evol. Microbiol.">
        <title>The Global Catalogue of Microorganisms (GCM) 10K type strain sequencing project: providing services to taxonomists for standard genome sequencing and annotation.</title>
        <authorList>
            <consortium name="The Broad Institute Genomics Platform"/>
            <consortium name="The Broad Institute Genome Sequencing Center for Infectious Disease"/>
            <person name="Wu L."/>
            <person name="Ma J."/>
        </authorList>
    </citation>
    <scope>NUCLEOTIDE SEQUENCE [LARGE SCALE GENOMIC DNA]</scope>
    <source>
        <strain evidence="3 4">CGMCC 1.12285</strain>
    </source>
</reference>
<dbReference type="InterPro" id="IPR031803">
    <property type="entry name" value="BAT_GAF/HTH-assoc"/>
</dbReference>
<dbReference type="InterPro" id="IPR003018">
    <property type="entry name" value="GAF"/>
</dbReference>
<dbReference type="RefSeq" id="WP_379818040.1">
    <property type="nucleotide sequence ID" value="NZ_JBHUDH010000025.1"/>
</dbReference>
<accession>A0ABD6B332</accession>
<feature type="domain" description="Bacterioopsin transcriptional activator GAF and HTH associated" evidence="2">
    <location>
        <begin position="149"/>
        <end position="199"/>
    </location>
</feature>
<evidence type="ECO:0000313" key="4">
    <source>
        <dbReference type="Proteomes" id="UP001597111"/>
    </source>
</evidence>
<comment type="caution">
    <text evidence="3">The sequence shown here is derived from an EMBL/GenBank/DDBJ whole genome shotgun (WGS) entry which is preliminary data.</text>
</comment>
<evidence type="ECO:0000259" key="1">
    <source>
        <dbReference type="Pfam" id="PF13185"/>
    </source>
</evidence>
<dbReference type="AlphaFoldDB" id="A0ABD6B332"/>
<dbReference type="EMBL" id="JBHUDH010000025">
    <property type="protein sequence ID" value="MFD1525284.1"/>
    <property type="molecule type" value="Genomic_DNA"/>
</dbReference>
<gene>
    <name evidence="3" type="ORF">ACFR9S_03065</name>
</gene>
<feature type="non-terminal residue" evidence="3">
    <location>
        <position position="1"/>
    </location>
</feature>